<dbReference type="Pfam" id="PF05954">
    <property type="entry name" value="Phage_GPD"/>
    <property type="match status" value="1"/>
</dbReference>
<dbReference type="Gene3D" id="3.55.50.10">
    <property type="entry name" value="Baseplate protein-like domains"/>
    <property type="match status" value="1"/>
</dbReference>
<dbReference type="SUPFAM" id="SSF69255">
    <property type="entry name" value="gp5 N-terminal domain-like"/>
    <property type="match status" value="1"/>
</dbReference>
<evidence type="ECO:0000313" key="2">
    <source>
        <dbReference type="EMBL" id="QMW04496.1"/>
    </source>
</evidence>
<dbReference type="RefSeq" id="WP_182461756.1">
    <property type="nucleotide sequence ID" value="NZ_CP059732.1"/>
</dbReference>
<dbReference type="AlphaFoldDB" id="A0A7G5H054"/>
<dbReference type="Gene3D" id="2.30.110.50">
    <property type="match status" value="1"/>
</dbReference>
<keyword evidence="3" id="KW-1185">Reference proteome</keyword>
<dbReference type="Proteomes" id="UP000515369">
    <property type="component" value="Chromosome"/>
</dbReference>
<dbReference type="SUPFAM" id="SSF69279">
    <property type="entry name" value="Phage tail proteins"/>
    <property type="match status" value="1"/>
</dbReference>
<proteinExistence type="predicted"/>
<dbReference type="SUPFAM" id="SSF69349">
    <property type="entry name" value="Phage fibre proteins"/>
    <property type="match status" value="1"/>
</dbReference>
<evidence type="ECO:0000259" key="1">
    <source>
        <dbReference type="Pfam" id="PF04717"/>
    </source>
</evidence>
<dbReference type="Pfam" id="PF04717">
    <property type="entry name" value="Phage_base_V"/>
    <property type="match status" value="1"/>
</dbReference>
<evidence type="ECO:0000313" key="3">
    <source>
        <dbReference type="Proteomes" id="UP000515369"/>
    </source>
</evidence>
<name>A0A7G5H054_9BACT</name>
<dbReference type="Gene3D" id="4.10.220.110">
    <property type="match status" value="1"/>
</dbReference>
<sequence length="598" mass="66443">MAKQVVTHVELEGGKELKNVSGLSIEQDLFGHHTFELSVPFEDLEDANELFFHESHKNVVGKTVQFSFDPLLEDGSFDFKFKGIITELALKNTSDTSNIFLLKGYGLTILLEDSRLRRTFLQCSLSDIVNQVLMPYPNNLLKRSVDPKSSESLKYVVQYDETNFEFLARLAAEYGEWCFYDGLQLVFGKPDDQKVDFKVDGMQTFAMSLRVLPAKFLYTRYDYVADETYQSHSGDQQVSGLGQWGDFTLDESEKMFSQESQLPLPKLVYGQGELDEVAKTQKAMEASRLVDFQGFGENPDVSVGTVISVKGSRITERGTSEENFGSYRVTHVSHTLDGSGNYSNTFRAVPDSVTYPPPNPSFKLPIGKPELAKVVDNDDPESLGRVKVEFMWPGNAKESDWLRVGHPYTANGEGMVFIPEVDAQVMVGYESNLAEYPFVLTSLYPKNNSVNYTQHDNVQKTIQTKGGNKISLYDERGDEKIEITNVNKDDTHIVLSFNGDGKITIQTQGVVHIEGRDVEVKAQNNITLEAQNNIELKATNGVKIEGTASVEIKGAKINAEADATAEIKTNGQLSLEGTQTSLKGDAMVEVKGGVITLN</sequence>
<accession>A0A7G5H054</accession>
<dbReference type="InterPro" id="IPR006531">
    <property type="entry name" value="Gp5/Vgr_OB"/>
</dbReference>
<gene>
    <name evidence="2" type="ORF">H3H32_06015</name>
</gene>
<dbReference type="InterPro" id="IPR037026">
    <property type="entry name" value="Vgr_OB-fold_dom_sf"/>
</dbReference>
<feature type="domain" description="Gp5/Type VI secretion system Vgr protein OB-fold" evidence="1">
    <location>
        <begin position="372"/>
        <end position="444"/>
    </location>
</feature>
<organism evidence="2 3">
    <name type="scientific">Spirosoma foliorum</name>
    <dbReference type="NCBI Taxonomy" id="2710596"/>
    <lineage>
        <taxon>Bacteria</taxon>
        <taxon>Pseudomonadati</taxon>
        <taxon>Bacteroidota</taxon>
        <taxon>Cytophagia</taxon>
        <taxon>Cytophagales</taxon>
        <taxon>Cytophagaceae</taxon>
        <taxon>Spirosoma</taxon>
    </lineage>
</organism>
<reference evidence="2 3" key="1">
    <citation type="submission" date="2020-07" db="EMBL/GenBank/DDBJ databases">
        <title>Spirosoma foliorum sp. nov., isolated from the leaves on the Nejang mountain Korea, Republic of.</title>
        <authorList>
            <person name="Ho H."/>
            <person name="Lee Y.-J."/>
            <person name="Nurcahyanto D.-A."/>
            <person name="Kim S.-G."/>
        </authorList>
    </citation>
    <scope>NUCLEOTIDE SEQUENCE [LARGE SCALE GENOMIC DNA]</scope>
    <source>
        <strain evidence="2 3">PL0136</strain>
    </source>
</reference>
<dbReference type="EMBL" id="CP059732">
    <property type="protein sequence ID" value="QMW04496.1"/>
    <property type="molecule type" value="Genomic_DNA"/>
</dbReference>
<dbReference type="KEGG" id="sfol:H3H32_06015"/>
<dbReference type="Gene3D" id="2.40.50.230">
    <property type="entry name" value="Gp5 N-terminal domain"/>
    <property type="match status" value="1"/>
</dbReference>
<protein>
    <recommendedName>
        <fullName evidence="1">Gp5/Type VI secretion system Vgr protein OB-fold domain-containing protein</fullName>
    </recommendedName>
</protein>